<protein>
    <recommendedName>
        <fullName evidence="7">Fungal STAND N-terminal Goodbye domain-containing protein</fullName>
    </recommendedName>
</protein>
<comment type="caution">
    <text evidence="5">The sequence shown here is derived from an EMBL/GenBank/DDBJ whole genome shotgun (WGS) entry which is preliminary data.</text>
</comment>
<accession>A0ABR0DZI5</accession>
<dbReference type="Pfam" id="PF17109">
    <property type="entry name" value="Goodbye"/>
    <property type="match status" value="1"/>
</dbReference>
<evidence type="ECO:0008006" key="7">
    <source>
        <dbReference type="Google" id="ProtNLM"/>
    </source>
</evidence>
<evidence type="ECO:0000256" key="1">
    <source>
        <dbReference type="ARBA" id="ARBA00022737"/>
    </source>
</evidence>
<keyword evidence="2" id="KW-0175">Coiled coil</keyword>
<feature type="domain" description="Nephrocystin 3-like N-terminal" evidence="4">
    <location>
        <begin position="294"/>
        <end position="456"/>
    </location>
</feature>
<dbReference type="InterPro" id="IPR056884">
    <property type="entry name" value="NPHP3-like_N"/>
</dbReference>
<organism evidence="5 6">
    <name type="scientific">Zasmidium cellare</name>
    <name type="common">Wine cellar mold</name>
    <name type="synonym">Racodium cellare</name>
    <dbReference type="NCBI Taxonomy" id="395010"/>
    <lineage>
        <taxon>Eukaryota</taxon>
        <taxon>Fungi</taxon>
        <taxon>Dikarya</taxon>
        <taxon>Ascomycota</taxon>
        <taxon>Pezizomycotina</taxon>
        <taxon>Dothideomycetes</taxon>
        <taxon>Dothideomycetidae</taxon>
        <taxon>Mycosphaerellales</taxon>
        <taxon>Mycosphaerellaceae</taxon>
        <taxon>Zasmidium</taxon>
    </lineage>
</organism>
<evidence type="ECO:0000313" key="5">
    <source>
        <dbReference type="EMBL" id="KAK4494569.1"/>
    </source>
</evidence>
<evidence type="ECO:0000313" key="6">
    <source>
        <dbReference type="Proteomes" id="UP001305779"/>
    </source>
</evidence>
<feature type="domain" description="Fungal STAND N-terminal Goodbye" evidence="3">
    <location>
        <begin position="35"/>
        <end position="113"/>
    </location>
</feature>
<evidence type="ECO:0000259" key="4">
    <source>
        <dbReference type="Pfam" id="PF24883"/>
    </source>
</evidence>
<name>A0ABR0DZI5_ZASCE</name>
<proteinExistence type="predicted"/>
<dbReference type="PANTHER" id="PTHR10039">
    <property type="entry name" value="AMELOGENIN"/>
    <property type="match status" value="1"/>
</dbReference>
<dbReference type="PANTHER" id="PTHR10039:SF17">
    <property type="entry name" value="FUNGAL STAND N-TERMINAL GOODBYE DOMAIN-CONTAINING PROTEIN-RELATED"/>
    <property type="match status" value="1"/>
</dbReference>
<reference evidence="5 6" key="1">
    <citation type="journal article" date="2023" name="G3 (Bethesda)">
        <title>A chromosome-level genome assembly of Zasmidium syzygii isolated from banana leaves.</title>
        <authorList>
            <person name="van Westerhoven A.C."/>
            <person name="Mehrabi R."/>
            <person name="Talebi R."/>
            <person name="Steentjes M.B.F."/>
            <person name="Corcolon B."/>
            <person name="Chong P.A."/>
            <person name="Kema G.H.J."/>
            <person name="Seidl M.F."/>
        </authorList>
    </citation>
    <scope>NUCLEOTIDE SEQUENCE [LARGE SCALE GENOMIC DNA]</scope>
    <source>
        <strain evidence="5 6">P124</strain>
    </source>
</reference>
<feature type="coiled-coil region" evidence="2">
    <location>
        <begin position="201"/>
        <end position="228"/>
    </location>
</feature>
<keyword evidence="6" id="KW-1185">Reference proteome</keyword>
<evidence type="ECO:0000256" key="2">
    <source>
        <dbReference type="SAM" id="Coils"/>
    </source>
</evidence>
<dbReference type="Proteomes" id="UP001305779">
    <property type="component" value="Unassembled WGS sequence"/>
</dbReference>
<gene>
    <name evidence="5" type="ORF">PRZ48_013925</name>
</gene>
<sequence length="1543" mass="173161">MVKPKADGTLNTDTSRDLDVVWADVVKERVNQGIDESSSKNKSKAKDVLNKAAICIQKFGGMIAQAASVVFGPAGQCYNAISFVISAAKSIQEVIDGYITLLEHCVAFLQRITMHLESHRLPGEERLPVHLRGPAYQGLELFLKVQAHSRNLAKSKRTKLKVFCGVVLFSDDDGVKGNLSTLTELSCNLTNNTTDQILEDVKGLARHLQKSDEERKQHEAECREYFKEIGLLTQQTLDSSEKTRALVGQLKSSNDDAENLKRIESAFKAITDKDVSDKRWVEQHKTIQRERIAGTGKWLLDSKKFKLWSSITPSDTLSVLKGNGGFGKTFLCSHVVDSISTYSKEASNERVYVGYYYFEKGASVDDCIGSLVYQLAVLDKTYRRAVANACSESASFGGTAKLWKSLVVDLAGSMHGHYFLVIDGYPGDGDSHLMRDIIQHSIIDRTASIRLFLSGRYENLENLDGVFEHGILCRLGEGRPGLQRQMSRSLANLNGNELMPRAVLANEQDVLDYAVSRVESLCKSNPDLKATMQDPQRDIPAKLARGARGDFTSLESKLNEIAEAQDNDTIEEIISRAGETRKESCDRVIRDLYDALTVEEIKELNMLLKWIYEGKQSDEKLLNAVLLWSTSKSYFLGKQIDTKFKSVLRHDQRGLVSGVFAADTIRTATPNIHDAENNTANSLGQGLQQCEVDIVQHFVKTYCSGELYERFRFHDFFRSKAADQAAIVHLDDSQRTCLTILRTCLEVLCEKKGSDPKFTALREYAAIWLGEHLQDVDLFGPDQKALQELAARLITLLYNDDAIDAWWTPELCGSLPGDWVQDPALGEMLQKLVDLFKHPPVFSSLDNSPQSQWIKSILGKEGDNTRLLVRTAERLADRWFSAVRQNTTLFRTSQSIMAKIWGSSDVFSAWSVPSAREISRFVQYARDKSTRGLSGQHWETRKASALYAYGHISEAFDVCEQAERAAADGPLPWPLLLVKARITFSQKRYQETLIGLHKMEENNRIDSDLTYSAAYWDTVLLLEGQSHKALLENEAAIECFVKLLNHGLDEDAASDAHNEALTELFDTWRQMKQYHQIVNHVQAWRQPAKLDLHYWLPRLAYEERFHRLVVLAVVQTKTAEILTHAIVGQLYDDAIQRLCENKGEDSHSDDNSADQLRYFRASILFHASINPADQTKALAMWEKLLESESSDGVEHSTWTNFISVCTLARLLLDKGLADYSLAAQGLEGAASALEGTVKRLEALATENTPVLNMCRSGDSDPRLALARLKLKVGDERDFKRIVMARLQKQFDKWPAPTETEALVVRYASIAHTLTVADDQQNAIAAWQMIALPQNKKVEHAIDAPNDRAVDATVYGDSGTAPDAILGASDPENTSAEERTVVNGDSSKEEELSFAAQCPCSCDEYCGTSWPVIEDLYACKHCLDVQLCPDCYEKLIHGELPPLICNPMHEFLYVPTMDRAAWLKAEPNEMIVGGEIMKRQAWLDGLRDKWDLRQDQIDARRSRAAARFRAVVGAYVLSMKGYHQDAFKDDPKRIELVEGVYKWV</sequence>
<dbReference type="Pfam" id="PF24883">
    <property type="entry name" value="NPHP3_N"/>
    <property type="match status" value="1"/>
</dbReference>
<evidence type="ECO:0000259" key="3">
    <source>
        <dbReference type="Pfam" id="PF17109"/>
    </source>
</evidence>
<keyword evidence="1" id="KW-0677">Repeat</keyword>
<dbReference type="InterPro" id="IPR031350">
    <property type="entry name" value="Goodbye_dom"/>
</dbReference>
<dbReference type="EMBL" id="JAXOVC010000013">
    <property type="protein sequence ID" value="KAK4494569.1"/>
    <property type="molecule type" value="Genomic_DNA"/>
</dbReference>